<evidence type="ECO:0000313" key="3">
    <source>
        <dbReference type="EMBL" id="KAG9187407.1"/>
    </source>
</evidence>
<evidence type="ECO:0000256" key="2">
    <source>
        <dbReference type="SAM" id="Phobius"/>
    </source>
</evidence>
<evidence type="ECO:0000256" key="1">
    <source>
        <dbReference type="SAM" id="MobiDB-lite"/>
    </source>
</evidence>
<sequence>MSRPQKSPMHWPTFPDIPIYLDTGDERATAKTYGTTPTTPTTPEISVQGRPMHLSPAHISAQAVSPVEPSPTTTIETSSHRSIIWPIPEPPPEIQHQQDSRRPTLRFFPTQRPRVRLDSIPSLQIPQINNKIQEINEKTPISSLHPGLGIINGPPKPPSIEISAPIEEGIEGSGNIAQRIEQTLWRYTRSGNILKRWLLEILSWSLSAACMATIIGVLIYLKDEPLSKWPLAEKTGLTLNALISVLSKMAGAALILPVAEALGQLKWSWFLDHSKQMWDWEIFDNASRGPWGAALLLIRTKCRSLAAVGAFITLLSLALDPFFQQVVDFPDRWALQHTTSAIPRVESYTPFYTPELFQGYEMNVADPAFRPVVQQFFVGNGTQPVEFGNGTRPEIPLSCPTSNCTWPEYETLGVCSQCVEASNLLEYACLYTKIDWSANSTGPISDDTMPNGTVCGYYLNSTSEAPVLMSGYILEGTEEQPVEGEALLVRTLPLTEFLTKTPLYGEGSVNFKHIRNPILDALIVSASNGVESVFRNETPIAHECVLTWCVQTIKSSYDWGRYSENITSVNLNTTTGKFPWESFEVQLDSEIAQMTLYMQDIAITPPASSHNGSDTVVSNKTYGLSNTTASNVIMTFDDYFPSYYTAMTPIESPMLRYKNFLDGPSTRLLPFNPLLAPNNLTSHMERLASAMTNIVRSSMESKVMLGGKAYSKENYVDVRWVWLTLPIGLLFTALIFLAATVLQSAIEVDRVGVYKTSAIATLLYGLSDDTQQKITSSTDQGTPRAKAKELRVKLQPNHGWRVSGNLFSPFPSKPKPNLPPPGWI</sequence>
<protein>
    <recommendedName>
        <fullName evidence="5">DUF3176 domain containing protein</fullName>
    </recommendedName>
</protein>
<keyword evidence="2" id="KW-0472">Membrane</keyword>
<proteinExistence type="predicted"/>
<feature type="transmembrane region" description="Helical" evidence="2">
    <location>
        <begin position="241"/>
        <end position="259"/>
    </location>
</feature>
<evidence type="ECO:0008006" key="5">
    <source>
        <dbReference type="Google" id="ProtNLM"/>
    </source>
</evidence>
<dbReference type="AlphaFoldDB" id="A0AAD4I6M3"/>
<dbReference type="EMBL" id="JAANER010000007">
    <property type="protein sequence ID" value="KAG9187407.1"/>
    <property type="molecule type" value="Genomic_DNA"/>
</dbReference>
<organism evidence="3 4">
    <name type="scientific">Alternaria panax</name>
    <dbReference type="NCBI Taxonomy" id="48097"/>
    <lineage>
        <taxon>Eukaryota</taxon>
        <taxon>Fungi</taxon>
        <taxon>Dikarya</taxon>
        <taxon>Ascomycota</taxon>
        <taxon>Pezizomycotina</taxon>
        <taxon>Dothideomycetes</taxon>
        <taxon>Pleosporomycetidae</taxon>
        <taxon>Pleosporales</taxon>
        <taxon>Pleosporineae</taxon>
        <taxon>Pleosporaceae</taxon>
        <taxon>Alternaria</taxon>
        <taxon>Alternaria sect. Panax</taxon>
    </lineage>
</organism>
<dbReference type="Proteomes" id="UP001199106">
    <property type="component" value="Unassembled WGS sequence"/>
</dbReference>
<feature type="transmembrane region" description="Helical" evidence="2">
    <location>
        <begin position="197"/>
        <end position="221"/>
    </location>
</feature>
<gene>
    <name evidence="3" type="ORF">G6011_05278</name>
</gene>
<keyword evidence="2" id="KW-1133">Transmembrane helix</keyword>
<name>A0AAD4I6M3_9PLEO</name>
<dbReference type="PANTHER" id="PTHR35394:SF5">
    <property type="entry name" value="DUF3176 DOMAIN-CONTAINING PROTEIN"/>
    <property type="match status" value="1"/>
</dbReference>
<feature type="transmembrane region" description="Helical" evidence="2">
    <location>
        <begin position="305"/>
        <end position="323"/>
    </location>
</feature>
<comment type="caution">
    <text evidence="3">The sequence shown here is derived from an EMBL/GenBank/DDBJ whole genome shotgun (WGS) entry which is preliminary data.</text>
</comment>
<feature type="compositionally biased region" description="Pro residues" evidence="1">
    <location>
        <begin position="811"/>
        <end position="824"/>
    </location>
</feature>
<evidence type="ECO:0000313" key="4">
    <source>
        <dbReference type="Proteomes" id="UP001199106"/>
    </source>
</evidence>
<feature type="region of interest" description="Disordered" evidence="1">
    <location>
        <begin position="805"/>
        <end position="824"/>
    </location>
</feature>
<accession>A0AAD4I6M3</accession>
<reference evidence="3" key="1">
    <citation type="submission" date="2021-07" db="EMBL/GenBank/DDBJ databases">
        <title>Genome Resource of American Ginseng Black Spot Pathogen Alternaria panax.</title>
        <authorList>
            <person name="Qiu C."/>
            <person name="Wang W."/>
            <person name="Liu Z."/>
        </authorList>
    </citation>
    <scope>NUCLEOTIDE SEQUENCE</scope>
    <source>
        <strain evidence="3">BNCC115425</strain>
    </source>
</reference>
<dbReference type="Pfam" id="PF11374">
    <property type="entry name" value="DUF3176"/>
    <property type="match status" value="1"/>
</dbReference>
<keyword evidence="2" id="KW-0812">Transmembrane</keyword>
<keyword evidence="4" id="KW-1185">Reference proteome</keyword>
<dbReference type="PANTHER" id="PTHR35394">
    <property type="entry name" value="DUF3176 DOMAIN-CONTAINING PROTEIN"/>
    <property type="match status" value="1"/>
</dbReference>
<feature type="transmembrane region" description="Helical" evidence="2">
    <location>
        <begin position="720"/>
        <end position="742"/>
    </location>
</feature>
<dbReference type="InterPro" id="IPR021514">
    <property type="entry name" value="DUF3176"/>
</dbReference>